<evidence type="ECO:0000256" key="17">
    <source>
        <dbReference type="ARBA" id="ARBA00049035"/>
    </source>
</evidence>
<evidence type="ECO:0000256" key="15">
    <source>
        <dbReference type="ARBA" id="ARBA00047493"/>
    </source>
</evidence>
<dbReference type="InterPro" id="IPR001645">
    <property type="entry name" value="Folylpolyglutamate_synth"/>
</dbReference>
<evidence type="ECO:0000313" key="22">
    <source>
        <dbReference type="EMBL" id="MBV6342701.1"/>
    </source>
</evidence>
<evidence type="ECO:0000256" key="1">
    <source>
        <dbReference type="ARBA" id="ARBA00002714"/>
    </source>
</evidence>
<dbReference type="EC" id="6.3.2.17" evidence="6"/>
<name>A0ABS6S1L0_9BACT</name>
<proteinExistence type="inferred from homology"/>
<dbReference type="InterPro" id="IPR004101">
    <property type="entry name" value="Mur_ligase_C"/>
</dbReference>
<evidence type="ECO:0000256" key="14">
    <source>
        <dbReference type="ARBA" id="ARBA00032510"/>
    </source>
</evidence>
<gene>
    <name evidence="22" type="ORF">HWQ67_14025</name>
</gene>
<evidence type="ECO:0000259" key="21">
    <source>
        <dbReference type="Pfam" id="PF08245"/>
    </source>
</evidence>
<evidence type="ECO:0000256" key="9">
    <source>
        <dbReference type="ARBA" id="ARBA00022741"/>
    </source>
</evidence>
<dbReference type="EC" id="6.3.2.12" evidence="5"/>
<sequence>MSYNKAIGYLYGLQKHGIKLGLANISTVAEVLGQPQQAFYSVHVAGTNGKGSTSAMIAAILGAEGFKTGLFTSPHLVRFTERIRVDGVEISEAEVVSLTQEIREALSEHHQIRITFFEFVTAMAFVYFKRQGVRWVVFETGMGGRYDATNIITPQLTVITSISEDHKEFLGNSIAEIAAEKAGIIKPGVNVITTCRDEVALGVITAVAQNHSSTLDVYGRDFDVSDVRVGVDGTTLDYHGHGTCRGVEVPLVGAHQAENAACAIRAWEVLSRKGHLVGDGGTLRRALNGVVWPGRCEMTSFAGVPVLLDGAHNPDAMRHLAATLKDVFLTPQGKAPFLRIILIIGTMADKDKDNIIAPILPVAHTVIFTSANYPRAERAGHLLAIAQAMLPQMKGAFHTTDSLQDALALARTLHQAGDLVVVTGSFYTVGDAREVIGGEVVSLKSLTESTGKQM</sequence>
<dbReference type="EMBL" id="JABXWD010000320">
    <property type="protein sequence ID" value="MBV6342701.1"/>
    <property type="molecule type" value="Genomic_DNA"/>
</dbReference>
<evidence type="ECO:0000256" key="13">
    <source>
        <dbReference type="ARBA" id="ARBA00030592"/>
    </source>
</evidence>
<accession>A0ABS6S1L0</accession>
<evidence type="ECO:0000256" key="6">
    <source>
        <dbReference type="ARBA" id="ARBA00013025"/>
    </source>
</evidence>
<keyword evidence="11" id="KW-0289">Folate biosynthesis</keyword>
<protein>
    <recommendedName>
        <fullName evidence="7">Dihydrofolate synthase/folylpolyglutamate synthase</fullName>
        <ecNumber evidence="5">6.3.2.12</ecNumber>
        <ecNumber evidence="6">6.3.2.17</ecNumber>
    </recommendedName>
    <alternativeName>
        <fullName evidence="14">Folylpoly-gamma-glutamate synthetase-dihydrofolate synthetase</fullName>
    </alternativeName>
    <alternativeName>
        <fullName evidence="12">Folylpolyglutamate synthetase</fullName>
    </alternativeName>
    <alternativeName>
        <fullName evidence="13">Tetrahydrofolylpolyglutamate synthase</fullName>
    </alternativeName>
</protein>
<comment type="pathway">
    <text evidence="2">Cofactor biosynthesis; tetrahydrofolate biosynthesis; 7,8-dihydrofolate from 2-amino-4-hydroxy-6-hydroxymethyl-7,8-dihydropteridine diphosphate and 4-aminobenzoate: step 2/2.</text>
</comment>
<comment type="function">
    <text evidence="1">Functions in two distinct reactions of the de novo folate biosynthetic pathway. Catalyzes the addition of a glutamate residue to dihydropteroate (7,8-dihydropteroate or H2Pte) to form dihydrofolate (7,8-dihydrofolate monoglutamate or H2Pte-Glu). Also catalyzes successive additions of L-glutamate to tetrahydrofolate or 10-formyltetrahydrofolate or 5,10-methylenetetrahydrofolate, leading to folylpolyglutamate derivatives.</text>
</comment>
<evidence type="ECO:0000256" key="2">
    <source>
        <dbReference type="ARBA" id="ARBA00004799"/>
    </source>
</evidence>
<keyword evidence="8 19" id="KW-0436">Ligase</keyword>
<evidence type="ECO:0000256" key="10">
    <source>
        <dbReference type="ARBA" id="ARBA00022840"/>
    </source>
</evidence>
<dbReference type="PIRSF" id="PIRSF001563">
    <property type="entry name" value="Folylpolyglu_synth"/>
    <property type="match status" value="1"/>
</dbReference>
<evidence type="ECO:0000256" key="5">
    <source>
        <dbReference type="ARBA" id="ARBA00013023"/>
    </source>
</evidence>
<dbReference type="Pfam" id="PF08245">
    <property type="entry name" value="Mur_ligase_M"/>
    <property type="match status" value="1"/>
</dbReference>
<comment type="similarity">
    <text evidence="4 19">Belongs to the folylpolyglutamate synthase family.</text>
</comment>
<dbReference type="InterPro" id="IPR018109">
    <property type="entry name" value="Folylpolyglutamate_synth_CS"/>
</dbReference>
<feature type="domain" description="Mur ligase C-terminal" evidence="20">
    <location>
        <begin position="294"/>
        <end position="426"/>
    </location>
</feature>
<reference evidence="22 23" key="1">
    <citation type="journal article" date="2020" name="J Geophys Res Biogeosci">
        <title>Magnetotaxis as an Adaptation to Enable Bacterial Shuttling of Microbial Sulfur and Sulfur Cycling Across Aquatic Oxic#Anoxic Interfaces.</title>
        <authorList>
            <person name="Li J."/>
            <person name="Liu P."/>
            <person name="Wang J."/>
            <person name="Roberts A.P."/>
            <person name="Pan Y."/>
        </authorList>
    </citation>
    <scope>NUCLEOTIDE SEQUENCE [LARGE SCALE GENOMIC DNA]</scope>
    <source>
        <strain evidence="22 23">MYR-1_YQ</strain>
    </source>
</reference>
<dbReference type="Pfam" id="PF02875">
    <property type="entry name" value="Mur_ligase_C"/>
    <property type="match status" value="1"/>
</dbReference>
<dbReference type="Proteomes" id="UP001196980">
    <property type="component" value="Unassembled WGS sequence"/>
</dbReference>
<keyword evidence="9 19" id="KW-0547">Nucleotide-binding</keyword>
<comment type="caution">
    <text evidence="22">The sequence shown here is derived from an EMBL/GenBank/DDBJ whole genome shotgun (WGS) entry which is preliminary data.</text>
</comment>
<comment type="catalytic activity">
    <reaction evidence="15">
        <text>(6S)-5,6,7,8-tetrahydrofolyl-(gamma-L-Glu)(n) + L-glutamate + ATP = (6S)-5,6,7,8-tetrahydrofolyl-(gamma-L-Glu)(n+1) + ADP + phosphate + H(+)</text>
        <dbReference type="Rhea" id="RHEA:10580"/>
        <dbReference type="Rhea" id="RHEA-COMP:14738"/>
        <dbReference type="Rhea" id="RHEA-COMP:14740"/>
        <dbReference type="ChEBI" id="CHEBI:15378"/>
        <dbReference type="ChEBI" id="CHEBI:29985"/>
        <dbReference type="ChEBI" id="CHEBI:30616"/>
        <dbReference type="ChEBI" id="CHEBI:43474"/>
        <dbReference type="ChEBI" id="CHEBI:141005"/>
        <dbReference type="ChEBI" id="CHEBI:456216"/>
        <dbReference type="EC" id="6.3.2.17"/>
    </reaction>
</comment>
<evidence type="ECO:0000256" key="8">
    <source>
        <dbReference type="ARBA" id="ARBA00022598"/>
    </source>
</evidence>
<comment type="pathway">
    <text evidence="3">Cofactor biosynthesis; tetrahydrofolylpolyglutamate biosynthesis.</text>
</comment>
<evidence type="ECO:0000256" key="4">
    <source>
        <dbReference type="ARBA" id="ARBA00008276"/>
    </source>
</evidence>
<organism evidence="22 23">
    <name type="scientific">Candidatus Magnetobacterium casense</name>
    <dbReference type="NCBI Taxonomy" id="1455061"/>
    <lineage>
        <taxon>Bacteria</taxon>
        <taxon>Pseudomonadati</taxon>
        <taxon>Nitrospirota</taxon>
        <taxon>Thermodesulfovibrionia</taxon>
        <taxon>Thermodesulfovibrionales</taxon>
        <taxon>Candidatus Magnetobacteriaceae</taxon>
        <taxon>Candidatus Magnetobacterium</taxon>
    </lineage>
</organism>
<evidence type="ECO:0000256" key="3">
    <source>
        <dbReference type="ARBA" id="ARBA00005150"/>
    </source>
</evidence>
<evidence type="ECO:0000256" key="18">
    <source>
        <dbReference type="ARBA" id="ARBA00049161"/>
    </source>
</evidence>
<evidence type="ECO:0000259" key="20">
    <source>
        <dbReference type="Pfam" id="PF02875"/>
    </source>
</evidence>
<keyword evidence="23" id="KW-1185">Reference proteome</keyword>
<evidence type="ECO:0000256" key="11">
    <source>
        <dbReference type="ARBA" id="ARBA00022909"/>
    </source>
</evidence>
<dbReference type="PANTHER" id="PTHR11136">
    <property type="entry name" value="FOLYLPOLYGLUTAMATE SYNTHASE-RELATED"/>
    <property type="match status" value="1"/>
</dbReference>
<evidence type="ECO:0000256" key="12">
    <source>
        <dbReference type="ARBA" id="ARBA00030048"/>
    </source>
</evidence>
<evidence type="ECO:0000256" key="19">
    <source>
        <dbReference type="PIRNR" id="PIRNR001563"/>
    </source>
</evidence>
<evidence type="ECO:0000313" key="23">
    <source>
        <dbReference type="Proteomes" id="UP001196980"/>
    </source>
</evidence>
<dbReference type="PANTHER" id="PTHR11136:SF0">
    <property type="entry name" value="DIHYDROFOLATE SYNTHETASE-RELATED"/>
    <property type="match status" value="1"/>
</dbReference>
<evidence type="ECO:0000256" key="7">
    <source>
        <dbReference type="ARBA" id="ARBA00019357"/>
    </source>
</evidence>
<dbReference type="PROSITE" id="PS01012">
    <property type="entry name" value="FOLYLPOLYGLU_SYNT_2"/>
    <property type="match status" value="1"/>
</dbReference>
<dbReference type="InterPro" id="IPR013221">
    <property type="entry name" value="Mur_ligase_cen"/>
</dbReference>
<comment type="catalytic activity">
    <reaction evidence="17">
        <text>(6R)-5,10-methylenetetrahydrofolyl-(gamma-L-Glu)(n) + L-glutamate + ATP = (6R)-5,10-methylenetetrahydrofolyl-(gamma-L-Glu)(n+1) + ADP + phosphate + H(+)</text>
        <dbReference type="Rhea" id="RHEA:51912"/>
        <dbReference type="Rhea" id="RHEA-COMP:13257"/>
        <dbReference type="Rhea" id="RHEA-COMP:13258"/>
        <dbReference type="ChEBI" id="CHEBI:15378"/>
        <dbReference type="ChEBI" id="CHEBI:29985"/>
        <dbReference type="ChEBI" id="CHEBI:30616"/>
        <dbReference type="ChEBI" id="CHEBI:43474"/>
        <dbReference type="ChEBI" id="CHEBI:136572"/>
        <dbReference type="ChEBI" id="CHEBI:456216"/>
        <dbReference type="EC" id="6.3.2.17"/>
    </reaction>
</comment>
<evidence type="ECO:0000256" key="16">
    <source>
        <dbReference type="ARBA" id="ARBA00047808"/>
    </source>
</evidence>
<dbReference type="RefSeq" id="WP_218253315.1">
    <property type="nucleotide sequence ID" value="NZ_JABXWD010000320.1"/>
</dbReference>
<keyword evidence="10 19" id="KW-0067">ATP-binding</keyword>
<comment type="catalytic activity">
    <reaction evidence="16">
        <text>10-formyltetrahydrofolyl-(gamma-L-Glu)(n) + L-glutamate + ATP = 10-formyltetrahydrofolyl-(gamma-L-Glu)(n+1) + ADP + phosphate + H(+)</text>
        <dbReference type="Rhea" id="RHEA:51904"/>
        <dbReference type="Rhea" id="RHEA-COMP:13088"/>
        <dbReference type="Rhea" id="RHEA-COMP:14300"/>
        <dbReference type="ChEBI" id="CHEBI:15378"/>
        <dbReference type="ChEBI" id="CHEBI:29985"/>
        <dbReference type="ChEBI" id="CHEBI:30616"/>
        <dbReference type="ChEBI" id="CHEBI:43474"/>
        <dbReference type="ChEBI" id="CHEBI:134413"/>
        <dbReference type="ChEBI" id="CHEBI:456216"/>
        <dbReference type="EC" id="6.3.2.17"/>
    </reaction>
</comment>
<comment type="catalytic activity">
    <reaction evidence="18">
        <text>7,8-dihydropteroate + L-glutamate + ATP = 7,8-dihydrofolate + ADP + phosphate + H(+)</text>
        <dbReference type="Rhea" id="RHEA:23584"/>
        <dbReference type="ChEBI" id="CHEBI:15378"/>
        <dbReference type="ChEBI" id="CHEBI:17839"/>
        <dbReference type="ChEBI" id="CHEBI:29985"/>
        <dbReference type="ChEBI" id="CHEBI:30616"/>
        <dbReference type="ChEBI" id="CHEBI:43474"/>
        <dbReference type="ChEBI" id="CHEBI:57451"/>
        <dbReference type="ChEBI" id="CHEBI:456216"/>
        <dbReference type="EC" id="6.3.2.12"/>
    </reaction>
</comment>
<dbReference type="NCBIfam" id="TIGR01499">
    <property type="entry name" value="folC"/>
    <property type="match status" value="1"/>
</dbReference>
<feature type="domain" description="Mur ligase central" evidence="21">
    <location>
        <begin position="44"/>
        <end position="265"/>
    </location>
</feature>